<dbReference type="GO" id="GO:0102965">
    <property type="term" value="F:alcohol-forming long-chain fatty acyl-CoA reductase activity"/>
    <property type="evidence" value="ECO:0007669"/>
    <property type="project" value="UniProtKB-EC"/>
</dbReference>
<feature type="transmembrane region" description="Helical" evidence="10">
    <location>
        <begin position="364"/>
        <end position="387"/>
    </location>
</feature>
<accession>A0A833VLA4</accession>
<dbReference type="PANTHER" id="PTHR11011">
    <property type="entry name" value="MALE STERILITY PROTEIN 2-RELATED"/>
    <property type="match status" value="1"/>
</dbReference>
<dbReference type="Proteomes" id="UP000655588">
    <property type="component" value="Unassembled WGS sequence"/>
</dbReference>
<evidence type="ECO:0000256" key="6">
    <source>
        <dbReference type="ARBA" id="ARBA00022989"/>
    </source>
</evidence>
<dbReference type="EC" id="1.2.1.84" evidence="10"/>
<evidence type="ECO:0000313" key="14">
    <source>
        <dbReference type="Proteomes" id="UP000655588"/>
    </source>
</evidence>
<evidence type="ECO:0000256" key="8">
    <source>
        <dbReference type="ARBA" id="ARBA00023136"/>
    </source>
</evidence>
<evidence type="ECO:0000256" key="5">
    <source>
        <dbReference type="ARBA" id="ARBA00022857"/>
    </source>
</evidence>
<dbReference type="Pfam" id="PF03015">
    <property type="entry name" value="Sterile"/>
    <property type="match status" value="1"/>
</dbReference>
<evidence type="ECO:0000256" key="10">
    <source>
        <dbReference type="RuleBase" id="RU363097"/>
    </source>
</evidence>
<evidence type="ECO:0000256" key="4">
    <source>
        <dbReference type="ARBA" id="ARBA00022692"/>
    </source>
</evidence>
<evidence type="ECO:0000256" key="3">
    <source>
        <dbReference type="ARBA" id="ARBA00022516"/>
    </source>
</evidence>
<dbReference type="GO" id="GO:0005777">
    <property type="term" value="C:peroxisome"/>
    <property type="evidence" value="ECO:0007669"/>
    <property type="project" value="TreeGrafter"/>
</dbReference>
<dbReference type="Pfam" id="PF07993">
    <property type="entry name" value="NAD_binding_4"/>
    <property type="match status" value="1"/>
</dbReference>
<comment type="caution">
    <text evidence="13">The sequence shown here is derived from an EMBL/GenBank/DDBJ whole genome shotgun (WGS) entry which is preliminary data.</text>
</comment>
<keyword evidence="8 10" id="KW-0472">Membrane</keyword>
<sequence>MDRMDVIANANSVNDSENSDSIEGFYAANAILVTGATGFVGKGILEKLMRVCPRIAAIFLLIRPKRSQTLEQRFKKLLDDPIYDYVKEKDPSILSKIHPVQGDVSLPDLGLSPKDRIMLTENVNIVFHVAATVRFNEPLNVAVNINTKGTARVIQLCKELKHAISVVYVSTAYSNAHLSEIEEKIYSTCLEPSAVIDICEGGNKMFIDQLNKRILKTYPNTYTFTKNLAEQIISSNSDSFPVAIVRPSIIGASHEEPCPGWLDNIYGVTAIFLQIGKGILKAVTANRDAKLDLVPIDYVVDTTICAAWHITLHRDNKPKVYNCTSNAPPITWGQLKQMYTECSRDIPMNDVISYPYCVIVSNKLIYSVLSIFLHVLPAFIVDIFLILRGKRPMMIKVNKHLNQLLAAFSYFNTHEWTFHRCNITEMTMKVKTLEDSDIVKLDMRDMNWKKYIANYQIGIKKFILKESSDSVKSVRHQSSLYVSKYLGAERDIDVIMVKYFGISG</sequence>
<organism evidence="13 14">
    <name type="scientific">Frieseomelitta varia</name>
    <dbReference type="NCBI Taxonomy" id="561572"/>
    <lineage>
        <taxon>Eukaryota</taxon>
        <taxon>Metazoa</taxon>
        <taxon>Ecdysozoa</taxon>
        <taxon>Arthropoda</taxon>
        <taxon>Hexapoda</taxon>
        <taxon>Insecta</taxon>
        <taxon>Pterygota</taxon>
        <taxon>Neoptera</taxon>
        <taxon>Endopterygota</taxon>
        <taxon>Hymenoptera</taxon>
        <taxon>Apocrita</taxon>
        <taxon>Aculeata</taxon>
        <taxon>Apoidea</taxon>
        <taxon>Anthophila</taxon>
        <taxon>Apidae</taxon>
        <taxon>Frieseomelitta</taxon>
    </lineage>
</organism>
<comment type="catalytic activity">
    <reaction evidence="9 10">
        <text>a long-chain fatty acyl-CoA + 2 NADPH + 2 H(+) = a long-chain primary fatty alcohol + 2 NADP(+) + CoA</text>
        <dbReference type="Rhea" id="RHEA:52716"/>
        <dbReference type="ChEBI" id="CHEBI:15378"/>
        <dbReference type="ChEBI" id="CHEBI:57287"/>
        <dbReference type="ChEBI" id="CHEBI:57783"/>
        <dbReference type="ChEBI" id="CHEBI:58349"/>
        <dbReference type="ChEBI" id="CHEBI:77396"/>
        <dbReference type="ChEBI" id="CHEBI:83139"/>
        <dbReference type="EC" id="1.2.1.84"/>
    </reaction>
</comment>
<keyword evidence="6 10" id="KW-1133">Transmembrane helix</keyword>
<dbReference type="InterPro" id="IPR033640">
    <property type="entry name" value="FAR_C"/>
</dbReference>
<evidence type="ECO:0000313" key="13">
    <source>
        <dbReference type="EMBL" id="KAF3422771.1"/>
    </source>
</evidence>
<dbReference type="InterPro" id="IPR026055">
    <property type="entry name" value="FAR"/>
</dbReference>
<name>A0A833VLA4_9HYME</name>
<evidence type="ECO:0000259" key="12">
    <source>
        <dbReference type="Pfam" id="PF07993"/>
    </source>
</evidence>
<dbReference type="EMBL" id="WNWW01000646">
    <property type="protein sequence ID" value="KAF3422771.1"/>
    <property type="molecule type" value="Genomic_DNA"/>
</dbReference>
<dbReference type="Gene3D" id="3.40.50.720">
    <property type="entry name" value="NAD(P)-binding Rossmann-like Domain"/>
    <property type="match status" value="1"/>
</dbReference>
<dbReference type="PANTHER" id="PTHR11011:SF107">
    <property type="entry name" value="FATTY ACYL-COA REDUCTASE"/>
    <property type="match status" value="1"/>
</dbReference>
<evidence type="ECO:0000256" key="2">
    <source>
        <dbReference type="ARBA" id="ARBA00005928"/>
    </source>
</evidence>
<protein>
    <recommendedName>
        <fullName evidence="10">Fatty acyl-CoA reductase</fullName>
        <ecNumber evidence="10">1.2.1.84</ecNumber>
    </recommendedName>
</protein>
<comment type="similarity">
    <text evidence="2 10">Belongs to the fatty acyl-CoA reductase family.</text>
</comment>
<evidence type="ECO:0000256" key="7">
    <source>
        <dbReference type="ARBA" id="ARBA00023098"/>
    </source>
</evidence>
<dbReference type="AlphaFoldDB" id="A0A833VLA4"/>
<gene>
    <name evidence="13" type="ORF">E2986_11346</name>
</gene>
<evidence type="ECO:0000256" key="9">
    <source>
        <dbReference type="ARBA" id="ARBA00052530"/>
    </source>
</evidence>
<dbReference type="InterPro" id="IPR036291">
    <property type="entry name" value="NAD(P)-bd_dom_sf"/>
</dbReference>
<evidence type="ECO:0000256" key="1">
    <source>
        <dbReference type="ARBA" id="ARBA00004141"/>
    </source>
</evidence>
<keyword evidence="14" id="KW-1185">Reference proteome</keyword>
<evidence type="ECO:0000259" key="11">
    <source>
        <dbReference type="Pfam" id="PF03015"/>
    </source>
</evidence>
<dbReference type="GO" id="GO:0016020">
    <property type="term" value="C:membrane"/>
    <property type="evidence" value="ECO:0007669"/>
    <property type="project" value="UniProtKB-SubCell"/>
</dbReference>
<keyword evidence="7 10" id="KW-0443">Lipid metabolism</keyword>
<dbReference type="FunFam" id="3.40.50.720:FF:000143">
    <property type="entry name" value="Fatty acyl-CoA reductase"/>
    <property type="match status" value="1"/>
</dbReference>
<dbReference type="CDD" id="cd09071">
    <property type="entry name" value="FAR_C"/>
    <property type="match status" value="1"/>
</dbReference>
<comment type="function">
    <text evidence="10">Catalyzes the reduction of fatty acyl-CoA to fatty alcohols.</text>
</comment>
<feature type="domain" description="Thioester reductase (TE)" evidence="12">
    <location>
        <begin position="33"/>
        <end position="302"/>
    </location>
</feature>
<keyword evidence="4 10" id="KW-0812">Transmembrane</keyword>
<dbReference type="InterPro" id="IPR013120">
    <property type="entry name" value="FAR_NAD-bd"/>
</dbReference>
<reference evidence="13" key="1">
    <citation type="submission" date="2019-11" db="EMBL/GenBank/DDBJ databases">
        <title>The nuclear and mitochondrial genomes of Frieseomelitta varia - a highly eusocial stingless bee (Meliponini) with a permanently sterile worker caste.</title>
        <authorList>
            <person name="Freitas F.C.P."/>
            <person name="Lourenco A.P."/>
            <person name="Nunes F.M.F."/>
            <person name="Paschoal A.R."/>
            <person name="Abreu F.C.P."/>
            <person name="Barbin F.O."/>
            <person name="Bataglia L."/>
            <person name="Cardoso-Junior C.A.M."/>
            <person name="Cervoni M.S."/>
            <person name="Silva S.R."/>
            <person name="Dalarmi F."/>
            <person name="Del Lama M.A."/>
            <person name="Depintor T.S."/>
            <person name="Ferreira K.M."/>
            <person name="Goria P.S."/>
            <person name="Jaskot M.C."/>
            <person name="Lago D.C."/>
            <person name="Luna-Lucena D."/>
            <person name="Moda L.M."/>
            <person name="Nascimento L."/>
            <person name="Pedrino M."/>
            <person name="Rabico F.O."/>
            <person name="Sanches F.C."/>
            <person name="Santos D.E."/>
            <person name="Santos C.G."/>
            <person name="Vieira J."/>
            <person name="Lopes T.F."/>
            <person name="Barchuk A.R."/>
            <person name="Hartfelder K."/>
            <person name="Simoes Z.L.P."/>
            <person name="Bitondi M.M.G."/>
            <person name="Pinheiro D.G."/>
        </authorList>
    </citation>
    <scope>NUCLEOTIDE SEQUENCE</scope>
    <source>
        <strain evidence="13">USP_RPSP 00005682</strain>
        <tissue evidence="13">Whole individual</tissue>
    </source>
</reference>
<dbReference type="SUPFAM" id="SSF51735">
    <property type="entry name" value="NAD(P)-binding Rossmann-fold domains"/>
    <property type="match status" value="1"/>
</dbReference>
<dbReference type="GO" id="GO:0080019">
    <property type="term" value="F:alcohol-forming very long-chain fatty acyl-CoA reductase activity"/>
    <property type="evidence" value="ECO:0007669"/>
    <property type="project" value="InterPro"/>
</dbReference>
<feature type="domain" description="Fatty acyl-CoA reductase C-terminal" evidence="11">
    <location>
        <begin position="373"/>
        <end position="466"/>
    </location>
</feature>
<dbReference type="CDD" id="cd05236">
    <property type="entry name" value="FAR-N_SDR_e"/>
    <property type="match status" value="1"/>
</dbReference>
<keyword evidence="10" id="KW-0560">Oxidoreductase</keyword>
<comment type="subcellular location">
    <subcellularLocation>
        <location evidence="1">Membrane</location>
        <topology evidence="1">Multi-pass membrane protein</topology>
    </subcellularLocation>
</comment>
<keyword evidence="3 10" id="KW-0444">Lipid biosynthesis</keyword>
<dbReference type="GO" id="GO:0035336">
    <property type="term" value="P:long-chain fatty-acyl-CoA metabolic process"/>
    <property type="evidence" value="ECO:0007669"/>
    <property type="project" value="TreeGrafter"/>
</dbReference>
<keyword evidence="5 10" id="KW-0521">NADP</keyword>
<proteinExistence type="inferred from homology"/>